<organism evidence="6 7">
    <name type="scientific">Jannaschia donghaensis</name>
    <dbReference type="NCBI Taxonomy" id="420998"/>
    <lineage>
        <taxon>Bacteria</taxon>
        <taxon>Pseudomonadati</taxon>
        <taxon>Pseudomonadota</taxon>
        <taxon>Alphaproteobacteria</taxon>
        <taxon>Rhodobacterales</taxon>
        <taxon>Roseobacteraceae</taxon>
        <taxon>Jannaschia</taxon>
    </lineage>
</organism>
<dbReference type="Gene3D" id="1.20.120.550">
    <property type="entry name" value="Membrane associated eicosanoid/glutathione metabolism-like domain"/>
    <property type="match status" value="1"/>
</dbReference>
<name>A0A0M6YJF9_9RHOB</name>
<evidence type="ECO:0000256" key="1">
    <source>
        <dbReference type="ARBA" id="ARBA00004370"/>
    </source>
</evidence>
<dbReference type="InterPro" id="IPR001129">
    <property type="entry name" value="Membr-assoc_MAPEG"/>
</dbReference>
<evidence type="ECO:0000313" key="6">
    <source>
        <dbReference type="EMBL" id="CTQ49633.1"/>
    </source>
</evidence>
<reference evidence="6 7" key="1">
    <citation type="submission" date="2015-07" db="EMBL/GenBank/DDBJ databases">
        <authorList>
            <person name="Noorani M."/>
        </authorList>
    </citation>
    <scope>NUCLEOTIDE SEQUENCE [LARGE SCALE GENOMIC DNA]</scope>
    <source>
        <strain evidence="6 7">CECT 7802</strain>
    </source>
</reference>
<dbReference type="GO" id="GO:0016020">
    <property type="term" value="C:membrane"/>
    <property type="evidence" value="ECO:0007669"/>
    <property type="project" value="UniProtKB-SubCell"/>
</dbReference>
<dbReference type="EMBL" id="CXSU01000011">
    <property type="protein sequence ID" value="CTQ49633.1"/>
    <property type="molecule type" value="Genomic_DNA"/>
</dbReference>
<keyword evidence="2 5" id="KW-0812">Transmembrane</keyword>
<dbReference type="PANTHER" id="PTHR35371">
    <property type="entry name" value="INNER MEMBRANE PROTEIN"/>
    <property type="match status" value="1"/>
</dbReference>
<evidence type="ECO:0000313" key="7">
    <source>
        <dbReference type="Proteomes" id="UP000049222"/>
    </source>
</evidence>
<dbReference type="SUPFAM" id="SSF161084">
    <property type="entry name" value="MAPEG domain-like"/>
    <property type="match status" value="1"/>
</dbReference>
<dbReference type="STRING" id="420998.JDO7802_01647"/>
<sequence>MMEHIAPYAHALASLGGWAILMVILLIASAFGTPRGRTESGHPVRDYSDPAYRRSRAFLNAIEISGPFIAATLAAILVGASPLLVNIFASVFLASRVGMAIVHIATEIQPLRSAFWFVGLICCLALAGMAIVGAFAL</sequence>
<proteinExistence type="predicted"/>
<feature type="transmembrane region" description="Helical" evidence="5">
    <location>
        <begin position="57"/>
        <end position="77"/>
    </location>
</feature>
<feature type="transmembrane region" description="Helical" evidence="5">
    <location>
        <begin position="12"/>
        <end position="32"/>
    </location>
</feature>
<evidence type="ECO:0000256" key="2">
    <source>
        <dbReference type="ARBA" id="ARBA00022692"/>
    </source>
</evidence>
<accession>A0A0M6YJF9</accession>
<protein>
    <submittedName>
        <fullName evidence="6">MAPEG family protein</fullName>
    </submittedName>
</protein>
<evidence type="ECO:0000256" key="4">
    <source>
        <dbReference type="ARBA" id="ARBA00023136"/>
    </source>
</evidence>
<keyword evidence="4 5" id="KW-0472">Membrane</keyword>
<keyword evidence="7" id="KW-1185">Reference proteome</keyword>
<evidence type="ECO:0000256" key="5">
    <source>
        <dbReference type="SAM" id="Phobius"/>
    </source>
</evidence>
<feature type="transmembrane region" description="Helical" evidence="5">
    <location>
        <begin position="83"/>
        <end position="102"/>
    </location>
</feature>
<dbReference type="InterPro" id="IPR023352">
    <property type="entry name" value="MAPEG-like_dom_sf"/>
</dbReference>
<dbReference type="Pfam" id="PF01124">
    <property type="entry name" value="MAPEG"/>
    <property type="match status" value="1"/>
</dbReference>
<evidence type="ECO:0000256" key="3">
    <source>
        <dbReference type="ARBA" id="ARBA00022989"/>
    </source>
</evidence>
<dbReference type="PANTHER" id="PTHR35371:SF1">
    <property type="entry name" value="BLR7753 PROTEIN"/>
    <property type="match status" value="1"/>
</dbReference>
<feature type="transmembrane region" description="Helical" evidence="5">
    <location>
        <begin position="114"/>
        <end position="136"/>
    </location>
</feature>
<dbReference type="Proteomes" id="UP000049222">
    <property type="component" value="Unassembled WGS sequence"/>
</dbReference>
<comment type="subcellular location">
    <subcellularLocation>
        <location evidence="1">Membrane</location>
    </subcellularLocation>
</comment>
<gene>
    <name evidence="6" type="ORF">JDO7802_01647</name>
</gene>
<dbReference type="AlphaFoldDB" id="A0A0M6YJF9"/>
<keyword evidence="3 5" id="KW-1133">Transmembrane helix</keyword>